<keyword evidence="9" id="KW-0732">Signal</keyword>
<dbReference type="eggNOG" id="COG2831">
    <property type="taxonomic scope" value="Bacteria"/>
</dbReference>
<sequence precursor="true">MNSLPRAARRALLLLSLLAMAPVSAQTPPLTPDTDPGFLLRPLERERERLEELRPEAPVPADPVIIPEEAPGVRLEGGPRFRLEGVRFNESEFLSTETLAEVAGGYVGREVDFGLLGEMVERINAIYQARGLITARAILPPQRIEQGVVTVQLVEGRLGRQEVSGATYTRETYVRTRIPMEPGEVVDLPRLREDLDWFNRTGELRARAALRPGEGFGESDVILLIEEPPRHRLQLFADNQGVKSTGEYQLGAYWILSGLLGRDDRMSVYGVVAQGAYTLRADYSAAINARGGRLGGAVYMGDIELVEGPFKDLDVTGDSFGWQLQYEHPWMRTPSWRLDSILRVGEANSTSEISGVKVSDTDITRVVAGLRGGYVSGIGQWSFEQNISSGRSTTILGDSQSYLTYPGQLSFARPGGNGRVWLGTLGWQFTGEDTLPSADLFQLGGPGTVRGYPTSVIAGVRGYYLNIEMHWQWTERYAPFLFLDHGAVYGESPEQEDITGVGAGLNARFGPRWRGEAVLGHATRKVTPDQDSIRLDLRLVYDFPGL</sequence>
<dbReference type="GO" id="GO:0046819">
    <property type="term" value="P:protein secretion by the type V secretion system"/>
    <property type="evidence" value="ECO:0007669"/>
    <property type="project" value="TreeGrafter"/>
</dbReference>
<evidence type="ECO:0000256" key="6">
    <source>
        <dbReference type="ARBA" id="ARBA00022927"/>
    </source>
</evidence>
<protein>
    <submittedName>
        <fullName evidence="11">Polypeptide-transport-associated domain protein ShlB-type</fullName>
    </submittedName>
</protein>
<dbReference type="HOGENOM" id="CLU_021521_2_1_6"/>
<organism evidence="11 12">
    <name type="scientific">Thioalkalivibrio sulfidiphilus (strain HL-EbGR7)</name>
    <dbReference type="NCBI Taxonomy" id="396588"/>
    <lineage>
        <taxon>Bacteria</taxon>
        <taxon>Pseudomonadati</taxon>
        <taxon>Pseudomonadota</taxon>
        <taxon>Gammaproteobacteria</taxon>
        <taxon>Chromatiales</taxon>
        <taxon>Ectothiorhodospiraceae</taxon>
        <taxon>Thioalkalivibrio</taxon>
    </lineage>
</organism>
<dbReference type="Pfam" id="PF08479">
    <property type="entry name" value="POTRA_2"/>
    <property type="match status" value="1"/>
</dbReference>
<dbReference type="InterPro" id="IPR005565">
    <property type="entry name" value="Hemolysn_activator_HlyB_C"/>
</dbReference>
<evidence type="ECO:0000313" key="11">
    <source>
        <dbReference type="EMBL" id="ACL71747.1"/>
    </source>
</evidence>
<dbReference type="PANTHER" id="PTHR34597:SF1">
    <property type="entry name" value="HEME_HEMOPEXIN TRANSPORTER PROTEIN HUXB"/>
    <property type="match status" value="1"/>
</dbReference>
<evidence type="ECO:0000256" key="5">
    <source>
        <dbReference type="ARBA" id="ARBA00022692"/>
    </source>
</evidence>
<evidence type="ECO:0000256" key="7">
    <source>
        <dbReference type="ARBA" id="ARBA00023136"/>
    </source>
</evidence>
<evidence type="ECO:0000256" key="1">
    <source>
        <dbReference type="ARBA" id="ARBA00004442"/>
    </source>
</evidence>
<evidence type="ECO:0000259" key="10">
    <source>
        <dbReference type="PROSITE" id="PS51779"/>
    </source>
</evidence>
<dbReference type="Gene3D" id="3.10.20.310">
    <property type="entry name" value="membrane protein fhac"/>
    <property type="match status" value="1"/>
</dbReference>
<evidence type="ECO:0000313" key="12">
    <source>
        <dbReference type="Proteomes" id="UP000002383"/>
    </source>
</evidence>
<evidence type="ECO:0000256" key="2">
    <source>
        <dbReference type="ARBA" id="ARBA00009055"/>
    </source>
</evidence>
<feature type="signal peptide" evidence="9">
    <location>
        <begin position="1"/>
        <end position="25"/>
    </location>
</feature>
<dbReference type="Gene3D" id="2.40.160.50">
    <property type="entry name" value="membrane protein fhac: a member of the omp85/tpsb transporter family"/>
    <property type="match status" value="1"/>
</dbReference>
<keyword evidence="8" id="KW-0998">Cell outer membrane</keyword>
<evidence type="ECO:0000256" key="9">
    <source>
        <dbReference type="SAM" id="SignalP"/>
    </source>
</evidence>
<accession>B8GLZ4</accession>
<feature type="domain" description="POTRA" evidence="10">
    <location>
        <begin position="81"/>
        <end position="156"/>
    </location>
</feature>
<keyword evidence="12" id="KW-1185">Reference proteome</keyword>
<evidence type="ECO:0000256" key="8">
    <source>
        <dbReference type="ARBA" id="ARBA00023237"/>
    </source>
</evidence>
<keyword evidence="3" id="KW-0813">Transport</keyword>
<dbReference type="InterPro" id="IPR013686">
    <property type="entry name" value="Polypept-transport_assoc_ShlB"/>
</dbReference>
<reference evidence="11 12" key="1">
    <citation type="journal article" date="2011" name="Stand. Genomic Sci.">
        <title>Complete genome sequence of 'Thioalkalivibrio sulfidophilus' HL-EbGr7.</title>
        <authorList>
            <person name="Muyzer G."/>
            <person name="Sorokin D.Y."/>
            <person name="Mavromatis K."/>
            <person name="Lapidus A."/>
            <person name="Clum A."/>
            <person name="Ivanova N."/>
            <person name="Pati A."/>
            <person name="d'Haeseleer P."/>
            <person name="Woyke T."/>
            <person name="Kyrpides N.C."/>
        </authorList>
    </citation>
    <scope>NUCLEOTIDE SEQUENCE [LARGE SCALE GENOMIC DNA]</scope>
    <source>
        <strain evidence="11 12">HL-EbGR7</strain>
    </source>
</reference>
<dbReference type="Proteomes" id="UP000002383">
    <property type="component" value="Chromosome"/>
</dbReference>
<dbReference type="STRING" id="396588.Tgr7_0654"/>
<name>B8GLZ4_THISH</name>
<dbReference type="AlphaFoldDB" id="B8GLZ4"/>
<dbReference type="Pfam" id="PF03865">
    <property type="entry name" value="ShlB"/>
    <property type="match status" value="1"/>
</dbReference>
<evidence type="ECO:0000256" key="4">
    <source>
        <dbReference type="ARBA" id="ARBA00022452"/>
    </source>
</evidence>
<dbReference type="GO" id="GO:0008320">
    <property type="term" value="F:protein transmembrane transporter activity"/>
    <property type="evidence" value="ECO:0007669"/>
    <property type="project" value="TreeGrafter"/>
</dbReference>
<keyword evidence="5" id="KW-0812">Transmembrane</keyword>
<dbReference type="InterPro" id="IPR051544">
    <property type="entry name" value="TPS_OM_transporter"/>
</dbReference>
<evidence type="ECO:0000256" key="3">
    <source>
        <dbReference type="ARBA" id="ARBA00022448"/>
    </source>
</evidence>
<feature type="chain" id="PRO_5002872827" evidence="9">
    <location>
        <begin position="26"/>
        <end position="546"/>
    </location>
</feature>
<dbReference type="PANTHER" id="PTHR34597">
    <property type="entry name" value="SLR1661 PROTEIN"/>
    <property type="match status" value="1"/>
</dbReference>
<comment type="similarity">
    <text evidence="2">Belongs to the TPS (TC 1.B.20) family.</text>
</comment>
<proteinExistence type="inferred from homology"/>
<keyword evidence="7" id="KW-0472">Membrane</keyword>
<dbReference type="OrthoDB" id="572300at2"/>
<dbReference type="EMBL" id="CP001339">
    <property type="protein sequence ID" value="ACL71747.1"/>
    <property type="molecule type" value="Genomic_DNA"/>
</dbReference>
<keyword evidence="4" id="KW-1134">Transmembrane beta strand</keyword>
<comment type="subcellular location">
    <subcellularLocation>
        <location evidence="1">Cell outer membrane</location>
    </subcellularLocation>
</comment>
<dbReference type="GO" id="GO:0009279">
    <property type="term" value="C:cell outer membrane"/>
    <property type="evidence" value="ECO:0007669"/>
    <property type="project" value="UniProtKB-SubCell"/>
</dbReference>
<dbReference type="PROSITE" id="PS51779">
    <property type="entry name" value="POTRA"/>
    <property type="match status" value="1"/>
</dbReference>
<dbReference type="GO" id="GO:0098046">
    <property type="term" value="C:type V protein secretion system complex"/>
    <property type="evidence" value="ECO:0007669"/>
    <property type="project" value="TreeGrafter"/>
</dbReference>
<dbReference type="RefSeq" id="WP_012637235.1">
    <property type="nucleotide sequence ID" value="NC_011901.1"/>
</dbReference>
<dbReference type="InterPro" id="IPR034746">
    <property type="entry name" value="POTRA"/>
</dbReference>
<keyword evidence="6" id="KW-0653">Protein transport</keyword>
<dbReference type="KEGG" id="tgr:Tgr7_0654"/>
<gene>
    <name evidence="11" type="ordered locus">Tgr7_0654</name>
</gene>